<keyword evidence="2" id="KW-0418">Kinase</keyword>
<dbReference type="InterPro" id="IPR036890">
    <property type="entry name" value="HATPase_C_sf"/>
</dbReference>
<organism evidence="2 3">
    <name type="scientific">Streptomyces phaeolivaceus</name>
    <dbReference type="NCBI Taxonomy" id="2653200"/>
    <lineage>
        <taxon>Bacteria</taxon>
        <taxon>Bacillati</taxon>
        <taxon>Actinomycetota</taxon>
        <taxon>Actinomycetes</taxon>
        <taxon>Kitasatosporales</taxon>
        <taxon>Streptomycetaceae</taxon>
        <taxon>Streptomyces</taxon>
    </lineage>
</organism>
<dbReference type="Pfam" id="PF13589">
    <property type="entry name" value="HATPase_c_3"/>
    <property type="match status" value="1"/>
</dbReference>
<dbReference type="KEGG" id="sphv:F9278_30605"/>
<dbReference type="RefSeq" id="WP_152171189.1">
    <property type="nucleotide sequence ID" value="NZ_CP045096.1"/>
</dbReference>
<name>A0A5P8K8Y0_9ACTN</name>
<gene>
    <name evidence="2" type="ORF">F9278_30605</name>
</gene>
<dbReference type="SUPFAM" id="SSF55874">
    <property type="entry name" value="ATPase domain of HSP90 chaperone/DNA topoisomerase II/histidine kinase"/>
    <property type="match status" value="1"/>
</dbReference>
<keyword evidence="2" id="KW-0808">Transferase</keyword>
<evidence type="ECO:0000313" key="2">
    <source>
        <dbReference type="EMBL" id="QFQ99783.1"/>
    </source>
</evidence>
<keyword evidence="3" id="KW-1185">Reference proteome</keyword>
<protein>
    <submittedName>
        <fullName evidence="2">Histidine kinase</fullName>
    </submittedName>
</protein>
<dbReference type="Gene3D" id="3.30.565.10">
    <property type="entry name" value="Histidine kinase-like ATPase, C-terminal domain"/>
    <property type="match status" value="1"/>
</dbReference>
<dbReference type="Proteomes" id="UP000327294">
    <property type="component" value="Chromosome"/>
</dbReference>
<proteinExistence type="predicted"/>
<evidence type="ECO:0000256" key="1">
    <source>
        <dbReference type="SAM" id="MobiDB-lite"/>
    </source>
</evidence>
<dbReference type="GO" id="GO:0016301">
    <property type="term" value="F:kinase activity"/>
    <property type="evidence" value="ECO:0007669"/>
    <property type="project" value="UniProtKB-KW"/>
</dbReference>
<sequence length="674" mass="76117">MVKVRLETSREHVAELARLRDPIGAVEELIWNSADADAGHVVIALERNDLGGVDRVRVQDDGSGMSAEHCEEYFRPIGASWKKRAQGSPVKKRALHGKNGRGRVRAFALGTQVRWTSVSDALGGRQQLVIEADRRSMDEFDIGDPEPTEDPVGTLFEAFGGDEQLSVLADERARSSLTTAFATYLEKYPDVRIEYDGQDLDPAAEQAHVRDYVLPSPADRNGDPARLKVVEWRRPVTRALFLCDGEAMSRAQLKPGIQAPGFEFTAHLSWSGFDDVDSEDLAFTDWAASGPLTEVLASARDQLKAHFRARADERRREQVAEWRREGIYPYAGQPAGARERTERETFDAVATTVFRHLPRSTGTRRTTFALLRSVLAHEPSDVLRIAEELFNLSKQEREQLNRLLDRTPLSALVKASTAATSRLDFLAALEHLVFDPEAKNRVKERSELHRMLENECWIFGEEYGLHVSDRSLNEVLRQHCHLLGREEPTSPPVLRPDGRRGIVDLMLSRASRHRHDERHHLVVELKRPGLVLGSAEFEQLSSYAQAVRKDDRFRDTRTTWDFWLIGNDMTDTLRELSHQPHNPPGCALNQPTYRIWVRTWGELVQDCETRLRFYGQQLEYQSSTEHAMDYLVRNHGDAVAELVADGTIPTARRDGQPPAAYETKSDQADGASVS</sequence>
<dbReference type="AlphaFoldDB" id="A0A5P8K8Y0"/>
<dbReference type="EMBL" id="CP045096">
    <property type="protein sequence ID" value="QFQ99783.1"/>
    <property type="molecule type" value="Genomic_DNA"/>
</dbReference>
<evidence type="ECO:0000313" key="3">
    <source>
        <dbReference type="Proteomes" id="UP000327294"/>
    </source>
</evidence>
<accession>A0A5P8K8Y0</accession>
<feature type="region of interest" description="Disordered" evidence="1">
    <location>
        <begin position="648"/>
        <end position="674"/>
    </location>
</feature>
<reference evidence="2 3" key="1">
    <citation type="submission" date="2019-10" db="EMBL/GenBank/DDBJ databases">
        <title>Streptomyces sp. strain GY16 isolated from leaves of Broussonetia papyrifera.</title>
        <authorList>
            <person name="Mo P."/>
        </authorList>
    </citation>
    <scope>NUCLEOTIDE SEQUENCE [LARGE SCALE GENOMIC DNA]</scope>
    <source>
        <strain evidence="2 3">GY16</strain>
    </source>
</reference>